<dbReference type="RefSeq" id="WP_081184123.1">
    <property type="nucleotide sequence ID" value="NZ_MJEA01000009.1"/>
</dbReference>
<dbReference type="Gene3D" id="3.90.400.10">
    <property type="entry name" value="Oligo-1,6-glucosidase, Domain 2"/>
    <property type="match status" value="1"/>
</dbReference>
<dbReference type="EMBL" id="MJEA01000009">
    <property type="protein sequence ID" value="OQO69749.1"/>
    <property type="molecule type" value="Genomic_DNA"/>
</dbReference>
<dbReference type="SUPFAM" id="SSF51445">
    <property type="entry name" value="(Trans)glycosidases"/>
    <property type="match status" value="1"/>
</dbReference>
<organism evidence="7 8">
    <name type="scientific">Enterococcus villorum</name>
    <dbReference type="NCBI Taxonomy" id="112904"/>
    <lineage>
        <taxon>Bacteria</taxon>
        <taxon>Bacillati</taxon>
        <taxon>Bacillota</taxon>
        <taxon>Bacilli</taxon>
        <taxon>Lactobacillales</taxon>
        <taxon>Enterococcaceae</taxon>
        <taxon>Enterococcus</taxon>
    </lineage>
</organism>
<dbReference type="AlphaFoldDB" id="A0A1V8YAY0"/>
<dbReference type="InterPro" id="IPR032091">
    <property type="entry name" value="Malt_amylase-like_C"/>
</dbReference>
<dbReference type="Gene3D" id="3.20.20.80">
    <property type="entry name" value="Glycosidases"/>
    <property type="match status" value="1"/>
</dbReference>
<dbReference type="Pfam" id="PF00128">
    <property type="entry name" value="Alpha-amylase"/>
    <property type="match status" value="1"/>
</dbReference>
<feature type="binding site" evidence="5">
    <location>
        <position position="441"/>
    </location>
    <ligand>
        <name>substrate</name>
    </ligand>
</feature>
<dbReference type="GO" id="GO:0009018">
    <property type="term" value="F:sucrose phosphorylase activity"/>
    <property type="evidence" value="ECO:0007669"/>
    <property type="project" value="UniProtKB-EC"/>
</dbReference>
<proteinExistence type="inferred from homology"/>
<keyword evidence="3" id="KW-0378">Hydrolase</keyword>
<sequence>MYKELLKEIYQDSAIAERYTKEIEKKIKHYQKKRRIAEKLHWDEQDIFLITYGDQFFENREPTLRTFKKFYQKYLSESFSVVHFLPFFPYTSDDGFSVVDYQVIDEHLGTWEEVEEVRHEVRLMVDFVCNHMSAESTWFQEYLNSNNDYKDFFIELPPDTQTSSVTRPRTSPLLTKFIDQEDKEKYIWTTFSADQVDLNFKNPKVLMKMIDILLFYLEKGADFIRLDAVGFLWKELGTTCIHLPETHKIIQLFRAVVDKAALGTVLITETNVPHKDNISYFGNGHNEAQMVYQFSLPPLALHAIRTGNTKVLKKWLKTIDFTSKKTTFFNFLASHDGIGLNPVRGILPETEISQLVEQLKEDGALVNNKQNSDGTVSPYEINATYLDALSSPTDREEWKRDRFLVAHSLLVTLPGVPAVYIQSVLGSQNDYEGVAKTGENRKINRKKYALAEIETALQTEPLRKTIYEELTRMLIIRKKEKAFHPNSTIDLQTTGDSLISFIREADGEQILVIHNFSDQSADYLLPEGNYRDLFSGQVIHCKQVRTCNLQPYEYVWLKIKN</sequence>
<evidence type="ECO:0000256" key="3">
    <source>
        <dbReference type="ARBA" id="ARBA00023295"/>
    </source>
</evidence>
<comment type="caution">
    <text evidence="7">The sequence shown here is derived from an EMBL/GenBank/DDBJ whole genome shotgun (WGS) entry which is preliminary data.</text>
</comment>
<keyword evidence="3" id="KW-0326">Glycosidase</keyword>
<protein>
    <recommendedName>
        <fullName evidence="4">Sucrose phosphorylase</fullName>
        <ecNumber evidence="4">2.4.1.7</ecNumber>
    </recommendedName>
    <alternativeName>
        <fullName evidence="4">Sucrose glucosyltransferase</fullName>
    </alternativeName>
</protein>
<feature type="binding site" evidence="5">
    <location>
        <begin position="335"/>
        <end position="336"/>
    </location>
    <ligand>
        <name>substrate</name>
    </ligand>
</feature>
<dbReference type="Proteomes" id="UP000192477">
    <property type="component" value="Unassembled WGS sequence"/>
</dbReference>
<dbReference type="EC" id="2.4.1.7" evidence="4"/>
<evidence type="ECO:0000256" key="5">
    <source>
        <dbReference type="PIRSR" id="PIRSR003059-2"/>
    </source>
</evidence>
<dbReference type="STRING" id="112904.BH747_09320"/>
<name>A0A1V8YAY0_9ENTE</name>
<dbReference type="GO" id="GO:0005975">
    <property type="term" value="P:carbohydrate metabolic process"/>
    <property type="evidence" value="ECO:0007669"/>
    <property type="project" value="InterPro"/>
</dbReference>
<feature type="domain" description="Glycosyl hydrolase family 13 catalytic" evidence="6">
    <location>
        <begin position="55"/>
        <end position="463"/>
    </location>
</feature>
<dbReference type="InterPro" id="IPR045857">
    <property type="entry name" value="O16G_dom_2"/>
</dbReference>
<keyword evidence="2 4" id="KW-0808">Transferase</keyword>
<evidence type="ECO:0000256" key="2">
    <source>
        <dbReference type="ARBA" id="ARBA00022679"/>
    </source>
</evidence>
<dbReference type="InterPro" id="IPR016377">
    <property type="entry name" value="Sucrose_GGa_phosphorylase-rel"/>
</dbReference>
<evidence type="ECO:0000313" key="7">
    <source>
        <dbReference type="EMBL" id="OQO69749.1"/>
    </source>
</evidence>
<feature type="binding site" evidence="5">
    <location>
        <begin position="225"/>
        <end position="227"/>
    </location>
    <ligand>
        <name>substrate</name>
    </ligand>
</feature>
<keyword evidence="1 4" id="KW-0328">Glycosyltransferase</keyword>
<dbReference type="PIRSF" id="PIRSF003059">
    <property type="entry name" value="Sucrose_phosphorylase"/>
    <property type="match status" value="1"/>
</dbReference>
<dbReference type="OrthoDB" id="9805159at2"/>
<reference evidence="7 8" key="1">
    <citation type="journal article" date="2017" name="BMC Microbiol.">
        <title>Comparative genomics of Enterococcus spp. isolated from bovine feces.</title>
        <authorList>
            <person name="Beukers A.G."/>
            <person name="Zaheer R."/>
            <person name="Goji N."/>
            <person name="Amoako K.K."/>
            <person name="Chaves A.V."/>
            <person name="Ward M.P."/>
            <person name="McAllister T.A."/>
        </authorList>
    </citation>
    <scope>NUCLEOTIDE SEQUENCE [LARGE SCALE GENOMIC DNA]</scope>
    <source>
        <strain evidence="7 8">F1129D 143</strain>
    </source>
</reference>
<comment type="similarity">
    <text evidence="4">Belongs to the glycosyl hydrolase 13 family. Sucrose phosphorylase subfamily.</text>
</comment>
<dbReference type="CDD" id="cd11356">
    <property type="entry name" value="AmyAc_Sucrose_phosphorylase-like_1"/>
    <property type="match status" value="1"/>
</dbReference>
<comment type="catalytic activity">
    <reaction evidence="4">
        <text>sucrose + phosphate = D-fructose + alpha-D-glucose 1-phosphate</text>
        <dbReference type="Rhea" id="RHEA:24048"/>
        <dbReference type="ChEBI" id="CHEBI:17992"/>
        <dbReference type="ChEBI" id="CHEBI:37721"/>
        <dbReference type="ChEBI" id="CHEBI:43474"/>
        <dbReference type="ChEBI" id="CHEBI:58601"/>
        <dbReference type="EC" id="2.4.1.7"/>
    </reaction>
</comment>
<dbReference type="Gene3D" id="2.60.40.1180">
    <property type="entry name" value="Golgi alpha-mannosidase II"/>
    <property type="match status" value="1"/>
</dbReference>
<evidence type="ECO:0000259" key="6">
    <source>
        <dbReference type="SMART" id="SM00642"/>
    </source>
</evidence>
<accession>A0A1V8YAY0</accession>
<gene>
    <name evidence="7" type="ORF">BH747_09320</name>
</gene>
<dbReference type="PANTHER" id="PTHR10357">
    <property type="entry name" value="ALPHA-AMYLASE FAMILY MEMBER"/>
    <property type="match status" value="1"/>
</dbReference>
<dbReference type="GO" id="GO:0016798">
    <property type="term" value="F:hydrolase activity, acting on glycosyl bonds"/>
    <property type="evidence" value="ECO:0007669"/>
    <property type="project" value="UniProtKB-KW"/>
</dbReference>
<dbReference type="InterPro" id="IPR033746">
    <property type="entry name" value="GGa_phosphorylase"/>
</dbReference>
<dbReference type="Pfam" id="PF16657">
    <property type="entry name" value="Malt_amylase_C"/>
    <property type="match status" value="1"/>
</dbReference>
<dbReference type="SMART" id="SM00642">
    <property type="entry name" value="Aamy"/>
    <property type="match status" value="1"/>
</dbReference>
<feature type="binding site" evidence="5">
    <location>
        <position position="93"/>
    </location>
    <ligand>
        <name>substrate</name>
    </ligand>
</feature>
<evidence type="ECO:0000313" key="8">
    <source>
        <dbReference type="Proteomes" id="UP000192477"/>
    </source>
</evidence>
<dbReference type="PANTHER" id="PTHR10357:SF214">
    <property type="entry name" value="GLUCOSYLGLYCERATE PHOSPHORYLASE"/>
    <property type="match status" value="1"/>
</dbReference>
<dbReference type="InterPro" id="IPR017853">
    <property type="entry name" value="GH"/>
</dbReference>
<dbReference type="InterPro" id="IPR013780">
    <property type="entry name" value="Glyco_hydro_b"/>
</dbReference>
<feature type="binding site" evidence="5">
    <location>
        <position position="131"/>
    </location>
    <ligand>
        <name>substrate</name>
    </ligand>
</feature>
<evidence type="ECO:0000256" key="1">
    <source>
        <dbReference type="ARBA" id="ARBA00022676"/>
    </source>
</evidence>
<evidence type="ECO:0000256" key="4">
    <source>
        <dbReference type="PIRNR" id="PIRNR003059"/>
    </source>
</evidence>
<dbReference type="InterPro" id="IPR006047">
    <property type="entry name" value="GH13_cat_dom"/>
</dbReference>